<dbReference type="SUPFAM" id="SSF46689">
    <property type="entry name" value="Homeodomain-like"/>
    <property type="match status" value="2"/>
</dbReference>
<keyword evidence="6 7" id="KW-0539">Nucleus</keyword>
<proteinExistence type="predicted"/>
<feature type="region of interest" description="Disordered" evidence="9">
    <location>
        <begin position="406"/>
        <end position="483"/>
    </location>
</feature>
<keyword evidence="2" id="KW-0677">Repeat</keyword>
<dbReference type="Gene3D" id="1.10.10.60">
    <property type="entry name" value="Homeodomain-like"/>
    <property type="match status" value="2"/>
</dbReference>
<organism evidence="12 13">
    <name type="scientific">Steinernema hermaphroditum</name>
    <dbReference type="NCBI Taxonomy" id="289476"/>
    <lineage>
        <taxon>Eukaryota</taxon>
        <taxon>Metazoa</taxon>
        <taxon>Ecdysozoa</taxon>
        <taxon>Nematoda</taxon>
        <taxon>Chromadorea</taxon>
        <taxon>Rhabditida</taxon>
        <taxon>Tylenchina</taxon>
        <taxon>Panagrolaimomorpha</taxon>
        <taxon>Strongyloidoidea</taxon>
        <taxon>Steinernematidae</taxon>
        <taxon>Steinernema</taxon>
    </lineage>
</organism>
<keyword evidence="5 7" id="KW-0371">Homeobox</keyword>
<evidence type="ECO:0000256" key="6">
    <source>
        <dbReference type="ARBA" id="ARBA00023242"/>
    </source>
</evidence>
<evidence type="ECO:0000256" key="7">
    <source>
        <dbReference type="PROSITE-ProRule" id="PRU00108"/>
    </source>
</evidence>
<feature type="region of interest" description="Disordered" evidence="9">
    <location>
        <begin position="371"/>
        <end position="390"/>
    </location>
</feature>
<dbReference type="PROSITE" id="PS51982">
    <property type="entry name" value="CMP"/>
    <property type="match status" value="1"/>
</dbReference>
<feature type="domain" description="CMP" evidence="11">
    <location>
        <begin position="132"/>
        <end position="236"/>
    </location>
</feature>
<dbReference type="PANTHER" id="PTHR15116:SF16">
    <property type="entry name" value="DEFECTIVE PROVENTRICULUS, ISOFORM A"/>
    <property type="match status" value="1"/>
</dbReference>
<evidence type="ECO:0000256" key="9">
    <source>
        <dbReference type="SAM" id="MobiDB-lite"/>
    </source>
</evidence>
<evidence type="ECO:0000313" key="12">
    <source>
        <dbReference type="EMBL" id="KAK0404512.1"/>
    </source>
</evidence>
<dbReference type="InterPro" id="IPR001356">
    <property type="entry name" value="HD"/>
</dbReference>
<keyword evidence="13" id="KW-1185">Reference proteome</keyword>
<dbReference type="Gene3D" id="3.10.20.710">
    <property type="entry name" value="SATB, ubiquitin-like oligomerisation domain"/>
    <property type="match status" value="1"/>
</dbReference>
<evidence type="ECO:0008006" key="14">
    <source>
        <dbReference type="Google" id="ProtNLM"/>
    </source>
</evidence>
<keyword evidence="3" id="KW-0832">Ubl conjugation</keyword>
<evidence type="ECO:0000256" key="5">
    <source>
        <dbReference type="ARBA" id="ARBA00023155"/>
    </source>
</evidence>
<sequence length="620" mass="68299">MASEARIPSRAAFIPSPQPLAASLAPAPGAPSEAARSGAARRRLPGALLAPLFSSFADRSFVCPSDLASSVAVVFPRSAIRRQIHSPTPVSPDLIPAGVPDLPGYGPNRPSFPSHRRTIAPPEIVDSRELEVAMFPMRVVVESVRPQHCLSCAHDGNTLFDSYAIVSQHTVLSNLVDTVLNAFNMAQLVKNSRGLVQINNWKPLPFEAITENPDEPIGDLFKEIHSHLTLKILTKEADSQSNQCINDVKNRLLKTALEKQPQLMTTSNNQIKEIIQQMIEGDESIDHDQVEAIQQWLDTLGGDENRRSPGAAARLNVVHEVPKLERWFQSEPNPSRQKLLFYMNSLNSTSYRKNHGKISYQQICNWFSNQRASNRTSSPRPPSTSQGAQIPLTVAPPAAQDFKNKFASTGTERTSFSNMFTERMDGGSDSPTPNDDTSVHSASDTGIFDSDYLKQENSSSPEMSLDLTTSRASTSPKPPSLTNLADSLSLVAQACMSTPSTATTVSSNGNHHSSSNGTSATASSNSTSTAARSRLMFDPLSELPILEKWFEENPHPSWIQIDQYTETLNSCQYRQSYPPISTHNVKIWFKNRRAKCKRMMQSTPDTKFLMQQHQALSEMS</sequence>
<evidence type="ECO:0000259" key="10">
    <source>
        <dbReference type="PROSITE" id="PS50071"/>
    </source>
</evidence>
<feature type="DNA-binding region" description="Homeobox" evidence="7">
    <location>
        <begin position="544"/>
        <end position="600"/>
    </location>
</feature>
<feature type="domain" description="Homeobox" evidence="10">
    <location>
        <begin position="542"/>
        <end position="599"/>
    </location>
</feature>
<dbReference type="GO" id="GO:0006338">
    <property type="term" value="P:chromatin remodeling"/>
    <property type="evidence" value="ECO:0007669"/>
    <property type="project" value="InterPro"/>
</dbReference>
<accession>A0AA39HES0</accession>
<evidence type="ECO:0000256" key="8">
    <source>
        <dbReference type="RuleBase" id="RU000682"/>
    </source>
</evidence>
<dbReference type="AlphaFoldDB" id="A0AA39HES0"/>
<keyword evidence="4 7" id="KW-0238">DNA-binding</keyword>
<dbReference type="GO" id="GO:0000978">
    <property type="term" value="F:RNA polymerase II cis-regulatory region sequence-specific DNA binding"/>
    <property type="evidence" value="ECO:0007669"/>
    <property type="project" value="TreeGrafter"/>
</dbReference>
<evidence type="ECO:0000313" key="13">
    <source>
        <dbReference type="Proteomes" id="UP001175271"/>
    </source>
</evidence>
<dbReference type="FunFam" id="1.10.10.60:FF:000169">
    <property type="entry name" value="DNA-binding protein SATB1"/>
    <property type="match status" value="1"/>
</dbReference>
<feature type="DNA-binding region" description="Homeobox" evidence="7">
    <location>
        <begin position="321"/>
        <end position="378"/>
    </location>
</feature>
<dbReference type="CDD" id="cd00086">
    <property type="entry name" value="homeodomain"/>
    <property type="match status" value="2"/>
</dbReference>
<feature type="compositionally biased region" description="Polar residues" evidence="9">
    <location>
        <begin position="406"/>
        <end position="420"/>
    </location>
</feature>
<dbReference type="EMBL" id="JAUCMV010000004">
    <property type="protein sequence ID" value="KAK0404512.1"/>
    <property type="molecule type" value="Genomic_DNA"/>
</dbReference>
<dbReference type="GO" id="GO:0005634">
    <property type="term" value="C:nucleus"/>
    <property type="evidence" value="ECO:0007669"/>
    <property type="project" value="UniProtKB-SubCell"/>
</dbReference>
<feature type="compositionally biased region" description="Polar residues" evidence="9">
    <location>
        <begin position="429"/>
        <end position="444"/>
    </location>
</feature>
<comment type="caution">
    <text evidence="12">The sequence shown here is derived from an EMBL/GenBank/DDBJ whole genome shotgun (WGS) entry which is preliminary data.</text>
</comment>
<dbReference type="Proteomes" id="UP001175271">
    <property type="component" value="Unassembled WGS sequence"/>
</dbReference>
<gene>
    <name evidence="12" type="ORF">QR680_017483</name>
</gene>
<dbReference type="PROSITE" id="PS50071">
    <property type="entry name" value="HOMEOBOX_2"/>
    <property type="match status" value="2"/>
</dbReference>
<evidence type="ECO:0000256" key="4">
    <source>
        <dbReference type="ARBA" id="ARBA00023125"/>
    </source>
</evidence>
<evidence type="ECO:0000256" key="3">
    <source>
        <dbReference type="ARBA" id="ARBA00022843"/>
    </source>
</evidence>
<dbReference type="InterPro" id="IPR032392">
    <property type="entry name" value="ULD"/>
</dbReference>
<dbReference type="GO" id="GO:0000981">
    <property type="term" value="F:DNA-binding transcription factor activity, RNA polymerase II-specific"/>
    <property type="evidence" value="ECO:0007669"/>
    <property type="project" value="TreeGrafter"/>
</dbReference>
<name>A0AA39HES0_9BILA</name>
<dbReference type="Pfam" id="PF00046">
    <property type="entry name" value="Homeodomain"/>
    <property type="match status" value="1"/>
</dbReference>
<dbReference type="SMART" id="SM00389">
    <property type="entry name" value="HOX"/>
    <property type="match status" value="2"/>
</dbReference>
<dbReference type="PANTHER" id="PTHR15116">
    <property type="entry name" value="DNA-BINDING PROTEIN SATB FAMILY MEMBER"/>
    <property type="match status" value="1"/>
</dbReference>
<dbReference type="InterPro" id="IPR009057">
    <property type="entry name" value="Homeodomain-like_sf"/>
</dbReference>
<evidence type="ECO:0000259" key="11">
    <source>
        <dbReference type="PROSITE" id="PS51982"/>
    </source>
</evidence>
<protein>
    <recommendedName>
        <fullName evidence="14">Homeobox domain-containing protein</fullName>
    </recommendedName>
</protein>
<comment type="subcellular location">
    <subcellularLocation>
        <location evidence="1 7 8">Nucleus</location>
    </subcellularLocation>
</comment>
<dbReference type="InterPro" id="IPR039673">
    <property type="entry name" value="SATB1/SATB2"/>
</dbReference>
<evidence type="ECO:0000256" key="2">
    <source>
        <dbReference type="ARBA" id="ARBA00022737"/>
    </source>
</evidence>
<evidence type="ECO:0000256" key="1">
    <source>
        <dbReference type="ARBA" id="ARBA00004123"/>
    </source>
</evidence>
<feature type="domain" description="Homeobox" evidence="10">
    <location>
        <begin position="319"/>
        <end position="377"/>
    </location>
</feature>
<feature type="compositionally biased region" description="Polar residues" evidence="9">
    <location>
        <begin position="455"/>
        <end position="483"/>
    </location>
</feature>
<feature type="compositionally biased region" description="Low complexity" evidence="9">
    <location>
        <begin position="506"/>
        <end position="527"/>
    </location>
</feature>
<feature type="region of interest" description="Disordered" evidence="9">
    <location>
        <begin position="500"/>
        <end position="527"/>
    </location>
</feature>
<reference evidence="12" key="1">
    <citation type="submission" date="2023-06" db="EMBL/GenBank/DDBJ databases">
        <title>Genomic analysis of the entomopathogenic nematode Steinernema hermaphroditum.</title>
        <authorList>
            <person name="Schwarz E.M."/>
            <person name="Heppert J.K."/>
            <person name="Baniya A."/>
            <person name="Schwartz H.T."/>
            <person name="Tan C.-H."/>
            <person name="Antoshechkin I."/>
            <person name="Sternberg P.W."/>
            <person name="Goodrich-Blair H."/>
            <person name="Dillman A.R."/>
        </authorList>
    </citation>
    <scope>NUCLEOTIDE SEQUENCE</scope>
    <source>
        <strain evidence="12">PS9179</strain>
        <tissue evidence="12">Whole animal</tissue>
    </source>
</reference>
<dbReference type="Pfam" id="PF16534">
    <property type="entry name" value="ULD"/>
    <property type="match status" value="1"/>
</dbReference>
<dbReference type="InterPro" id="IPR038224">
    <property type="entry name" value="SATB_ULD_sf"/>
</dbReference>